<dbReference type="SMART" id="SM00912">
    <property type="entry name" value="Haemagg_act"/>
    <property type="match status" value="1"/>
</dbReference>
<dbReference type="InterPro" id="IPR011050">
    <property type="entry name" value="Pectin_lyase_fold/virulence"/>
</dbReference>
<gene>
    <name evidence="4" type="ORF">C3E80_08645</name>
</gene>
<feature type="region of interest" description="Disordered" evidence="1">
    <location>
        <begin position="691"/>
        <end position="763"/>
    </location>
</feature>
<sequence>MENKHGATFRAPKELRAKMGPVCFATLLALGMVQSAGAAITADTSAANQPGIHTSTSGATVVDINKASSEGVSHNIYSEFNVDKNGVVLNNSTTNTSTQQAGNINGNANLAGQSATIILNEVRSSDPSQLNGMVEVAGQSAQVIIANPSGITCDGCGFINTNHATLTTGTANFDDAGKLTGFDVQKGQVTITGAGMDVNNSGKPLMTDIYARSVKVNAKLQANNLNIITGANRINTNGTVKETLEGIGAAPAVALDVSSLGSMYAGKITMVGTDTGVGVRLDHADITAQDRLSISTAGKIENNNSVIASGNALTINSQSLDNSNGEIRSDAGSLVINSRQDLNNHNGKISGYDVSVNGGDTNNTDGIIQSKGNLSLTGFTLDNQNGVVSSGDDLSVNYNYSNHNDPSVYAIKNENGVMASAGNMFIQTVNLDNNSGLITADKALSISAAKLVNTNSDNFVASENWKGANQAGGIYAGDSEGANTHSHYMTGESIISVASLDNEAGRIVSTGKNTDLHIMSSQVINNNEGIIDAAKSLTIDQRSQFNNGNGKVSAAQDLNINAYDFSSDAKGEIKANNINLHTSGTFNNSGVITASRDLLLNVGDAHSYLSETSYNKGQITAGGAMTVQTDMTNFVNEGTIKAGDALNWHGGNVINKGVIDSNSDIRFTVQSLKNAKGATIDGKSVTISGAVDNQGTITPDYIPDNGPAPHPDDNGGHTPMPDPAPAPRPDDGGHTPIPDQTPSHHSDSQSQSSSGSSSTYSHH</sequence>
<dbReference type="RefSeq" id="WP_007796786.1">
    <property type="nucleotide sequence ID" value="NZ_CP136596.1"/>
</dbReference>
<evidence type="ECO:0000256" key="2">
    <source>
        <dbReference type="SAM" id="SignalP"/>
    </source>
</evidence>
<dbReference type="EMBL" id="PQJL01000006">
    <property type="protein sequence ID" value="ROW62573.1"/>
    <property type="molecule type" value="Genomic_DNA"/>
</dbReference>
<dbReference type="Pfam" id="PF05860">
    <property type="entry name" value="TPS"/>
    <property type="match status" value="1"/>
</dbReference>
<feature type="compositionally biased region" description="Low complexity" evidence="1">
    <location>
        <begin position="748"/>
        <end position="763"/>
    </location>
</feature>
<reference evidence="4 5" key="1">
    <citation type="journal article" date="2018" name="Front. Microbiol.">
        <title>An Investigation of an Acute Gastroenteritis Outbreak: Cronobacter sakazakii, a Potential Cause of Food-Borne Illness.</title>
        <authorList>
            <person name="Yong W."/>
            <person name="Guo B."/>
            <person name="Shi X."/>
            <person name="Cheng T."/>
            <person name="Chen M."/>
            <person name="Jiang X."/>
            <person name="Ye Y."/>
            <person name="Wang J."/>
            <person name="Xie G."/>
            <person name="Ding J."/>
        </authorList>
    </citation>
    <scope>NUCLEOTIDE SEQUENCE [LARGE SCALE GENOMIC DNA]</scope>
    <source>
        <strain evidence="4 5">S1</strain>
    </source>
</reference>
<accession>A0A423Y046</accession>
<protein>
    <submittedName>
        <fullName evidence="4">Filamentous hemagglutinin N-terminal domain-containing protein</fullName>
    </submittedName>
</protein>
<comment type="caution">
    <text evidence="4">The sequence shown here is derived from an EMBL/GenBank/DDBJ whole genome shotgun (WGS) entry which is preliminary data.</text>
</comment>
<feature type="domain" description="Filamentous haemagglutinin FhaB/tRNA nuclease CdiA-like TPS" evidence="3">
    <location>
        <begin position="56"/>
        <end position="176"/>
    </location>
</feature>
<feature type="chain" id="PRO_5019120495" evidence="2">
    <location>
        <begin position="39"/>
        <end position="763"/>
    </location>
</feature>
<dbReference type="Proteomes" id="UP000285793">
    <property type="component" value="Unassembled WGS sequence"/>
</dbReference>
<dbReference type="NCBIfam" id="TIGR01731">
    <property type="entry name" value="fil_hemag_20aa"/>
    <property type="match status" value="9"/>
</dbReference>
<dbReference type="AlphaFoldDB" id="A0A423Y046"/>
<feature type="signal peptide" evidence="2">
    <location>
        <begin position="1"/>
        <end position="38"/>
    </location>
</feature>
<evidence type="ECO:0000313" key="5">
    <source>
        <dbReference type="Proteomes" id="UP000285793"/>
    </source>
</evidence>
<dbReference type="InterPro" id="IPR010069">
    <property type="entry name" value="CdiA_FHA1_rpt"/>
</dbReference>
<dbReference type="InterPro" id="IPR008638">
    <property type="entry name" value="FhaB/CdiA-like_TPS"/>
</dbReference>
<dbReference type="InterPro" id="IPR012334">
    <property type="entry name" value="Pectin_lyas_fold"/>
</dbReference>
<dbReference type="Gene3D" id="2.160.20.10">
    <property type="entry name" value="Single-stranded right-handed beta-helix, Pectin lyase-like"/>
    <property type="match status" value="1"/>
</dbReference>
<dbReference type="SUPFAM" id="SSF51126">
    <property type="entry name" value="Pectin lyase-like"/>
    <property type="match status" value="1"/>
</dbReference>
<name>A0A423Y046_9ENTR</name>
<evidence type="ECO:0000259" key="3">
    <source>
        <dbReference type="SMART" id="SM00912"/>
    </source>
</evidence>
<evidence type="ECO:0000256" key="1">
    <source>
        <dbReference type="SAM" id="MobiDB-lite"/>
    </source>
</evidence>
<organism evidence="4 5">
    <name type="scientific">Cronobacter malonaticus</name>
    <dbReference type="NCBI Taxonomy" id="413503"/>
    <lineage>
        <taxon>Bacteria</taxon>
        <taxon>Pseudomonadati</taxon>
        <taxon>Pseudomonadota</taxon>
        <taxon>Gammaproteobacteria</taxon>
        <taxon>Enterobacterales</taxon>
        <taxon>Enterobacteriaceae</taxon>
        <taxon>Cronobacter</taxon>
    </lineage>
</organism>
<keyword evidence="2" id="KW-0732">Signal</keyword>
<dbReference type="NCBIfam" id="TIGR01901">
    <property type="entry name" value="adhes_NPXG"/>
    <property type="match status" value="1"/>
</dbReference>
<proteinExistence type="predicted"/>
<evidence type="ECO:0000313" key="4">
    <source>
        <dbReference type="EMBL" id="ROW62573.1"/>
    </source>
</evidence>